<proteinExistence type="predicted"/>
<sequence length="67" mass="7792">MFQRLANFWLSSFITEKLLSSPAFHRAAAKTHQHVSSFTDKGQKVGNEFMKSFKENLQKEMKDATRK</sequence>
<keyword evidence="2" id="KW-1185">Reference proteome</keyword>
<name>A0A8H7BGU1_9FUNG</name>
<accession>A0A8H7BGU1</accession>
<organism evidence="1 2">
    <name type="scientific">Apophysomyces ossiformis</name>
    <dbReference type="NCBI Taxonomy" id="679940"/>
    <lineage>
        <taxon>Eukaryota</taxon>
        <taxon>Fungi</taxon>
        <taxon>Fungi incertae sedis</taxon>
        <taxon>Mucoromycota</taxon>
        <taxon>Mucoromycotina</taxon>
        <taxon>Mucoromycetes</taxon>
        <taxon>Mucorales</taxon>
        <taxon>Mucorineae</taxon>
        <taxon>Mucoraceae</taxon>
        <taxon>Apophysomyces</taxon>
    </lineage>
</organism>
<dbReference type="AlphaFoldDB" id="A0A8H7BGU1"/>
<gene>
    <name evidence="1" type="ORF">EC973_003736</name>
</gene>
<comment type="caution">
    <text evidence="1">The sequence shown here is derived from an EMBL/GenBank/DDBJ whole genome shotgun (WGS) entry which is preliminary data.</text>
</comment>
<evidence type="ECO:0000313" key="1">
    <source>
        <dbReference type="EMBL" id="KAF7722054.1"/>
    </source>
</evidence>
<evidence type="ECO:0000313" key="2">
    <source>
        <dbReference type="Proteomes" id="UP000605846"/>
    </source>
</evidence>
<dbReference type="OrthoDB" id="5563272at2759"/>
<dbReference type="EMBL" id="JABAYA010000216">
    <property type="protein sequence ID" value="KAF7722054.1"/>
    <property type="molecule type" value="Genomic_DNA"/>
</dbReference>
<reference evidence="1" key="1">
    <citation type="submission" date="2020-01" db="EMBL/GenBank/DDBJ databases">
        <title>Genome Sequencing of Three Apophysomyces-Like Fungal Strains Confirms a Novel Fungal Genus in the Mucoromycota with divergent Burkholderia-like Endosymbiotic Bacteria.</title>
        <authorList>
            <person name="Stajich J.E."/>
            <person name="Macias A.M."/>
            <person name="Carter-House D."/>
            <person name="Lovett B."/>
            <person name="Kasson L.R."/>
            <person name="Berry K."/>
            <person name="Grigoriev I."/>
            <person name="Chang Y."/>
            <person name="Spatafora J."/>
            <person name="Kasson M.T."/>
        </authorList>
    </citation>
    <scope>NUCLEOTIDE SEQUENCE</scope>
    <source>
        <strain evidence="1">NRRL A-21654</strain>
    </source>
</reference>
<protein>
    <submittedName>
        <fullName evidence="1">Uncharacterized protein</fullName>
    </submittedName>
</protein>
<dbReference type="Proteomes" id="UP000605846">
    <property type="component" value="Unassembled WGS sequence"/>
</dbReference>